<protein>
    <submittedName>
        <fullName evidence="2">Glucokinase</fullName>
    </submittedName>
</protein>
<reference evidence="2 3" key="1">
    <citation type="submission" date="2019-03" db="EMBL/GenBank/DDBJ databases">
        <title>Genomic Encyclopedia of Type Strains, Phase III (KMG-III): the genomes of soil and plant-associated and newly described type strains.</title>
        <authorList>
            <person name="Whitman W."/>
        </authorList>
    </citation>
    <scope>NUCLEOTIDE SEQUENCE [LARGE SCALE GENOMIC DNA]</scope>
    <source>
        <strain evidence="2 3">VKM Ac-2573</strain>
    </source>
</reference>
<sequence>MVPTPVVLGLDFGGTKIALAVSDLSGRRLGTRTIDSRPEFDGASGGAAEAMARGLSAGHELLAEVAPGQELAGVGAATLGIPYDDRVELAPTFPGWDDLPFGRLVRDGFPGVPVRLATDVKAAAAAELRWGALADCDPGLYVNLGTGLAIAIVAGGTVITGAHGASGEIGYNLRSAGDVYVDADERTILEHVVSGQALETTGSARLGQPVTAADVFTMARTQPDAAVLTDEFVRELAMHLANLAIAVDPVRIVVGGGLVRSWDQIEAGLRRALDVAVPFPPELSVARFPSDAPLIGALALGVEAAGVVLGAEAFA</sequence>
<comment type="similarity">
    <text evidence="1">Belongs to the ROK (NagC/XylR) family.</text>
</comment>
<gene>
    <name evidence="2" type="ORF">EV653_2616</name>
</gene>
<evidence type="ECO:0000256" key="1">
    <source>
        <dbReference type="ARBA" id="ARBA00006479"/>
    </source>
</evidence>
<dbReference type="EMBL" id="SODP01000001">
    <property type="protein sequence ID" value="TDW77447.1"/>
    <property type="molecule type" value="Genomic_DNA"/>
</dbReference>
<dbReference type="Gene3D" id="3.30.420.40">
    <property type="match status" value="2"/>
</dbReference>
<comment type="caution">
    <text evidence="2">The sequence shown here is derived from an EMBL/GenBank/DDBJ whole genome shotgun (WGS) entry which is preliminary data.</text>
</comment>
<dbReference type="Proteomes" id="UP000295146">
    <property type="component" value="Unassembled WGS sequence"/>
</dbReference>
<dbReference type="InterPro" id="IPR043129">
    <property type="entry name" value="ATPase_NBD"/>
</dbReference>
<dbReference type="PANTHER" id="PTHR18964:SF149">
    <property type="entry name" value="BIFUNCTIONAL UDP-N-ACETYLGLUCOSAMINE 2-EPIMERASE_N-ACETYLMANNOSAMINE KINASE"/>
    <property type="match status" value="1"/>
</dbReference>
<accession>A0A4V3GHU4</accession>
<dbReference type="OrthoDB" id="9795247at2"/>
<dbReference type="Pfam" id="PF00480">
    <property type="entry name" value="ROK"/>
    <property type="match status" value="1"/>
</dbReference>
<dbReference type="AlphaFoldDB" id="A0A4V3GHU4"/>
<name>A0A4V3GHU4_9ACTN</name>
<dbReference type="RefSeq" id="WP_134102040.1">
    <property type="nucleotide sequence ID" value="NZ_SODP01000001.1"/>
</dbReference>
<evidence type="ECO:0000313" key="3">
    <source>
        <dbReference type="Proteomes" id="UP000295146"/>
    </source>
</evidence>
<dbReference type="SUPFAM" id="SSF53067">
    <property type="entry name" value="Actin-like ATPase domain"/>
    <property type="match status" value="1"/>
</dbReference>
<dbReference type="InterPro" id="IPR000600">
    <property type="entry name" value="ROK"/>
</dbReference>
<organism evidence="2 3">
    <name type="scientific">Kribbella pratensis</name>
    <dbReference type="NCBI Taxonomy" id="2512112"/>
    <lineage>
        <taxon>Bacteria</taxon>
        <taxon>Bacillati</taxon>
        <taxon>Actinomycetota</taxon>
        <taxon>Actinomycetes</taxon>
        <taxon>Propionibacteriales</taxon>
        <taxon>Kribbellaceae</taxon>
        <taxon>Kribbella</taxon>
    </lineage>
</organism>
<evidence type="ECO:0000313" key="2">
    <source>
        <dbReference type="EMBL" id="TDW77447.1"/>
    </source>
</evidence>
<keyword evidence="3" id="KW-1185">Reference proteome</keyword>
<proteinExistence type="inferred from homology"/>
<dbReference type="PANTHER" id="PTHR18964">
    <property type="entry name" value="ROK (REPRESSOR, ORF, KINASE) FAMILY"/>
    <property type="match status" value="1"/>
</dbReference>